<feature type="compositionally biased region" description="Polar residues" evidence="1">
    <location>
        <begin position="204"/>
        <end position="232"/>
    </location>
</feature>
<dbReference type="AlphaFoldDB" id="A0A9P3H763"/>
<evidence type="ECO:0000313" key="2">
    <source>
        <dbReference type="EMBL" id="GJJ71399.1"/>
    </source>
</evidence>
<evidence type="ECO:0000313" key="3">
    <source>
        <dbReference type="Proteomes" id="UP000827284"/>
    </source>
</evidence>
<gene>
    <name evidence="2" type="ORF">EMPS_03749</name>
</gene>
<feature type="compositionally biased region" description="Low complexity" evidence="1">
    <location>
        <begin position="252"/>
        <end position="270"/>
    </location>
</feature>
<feature type="region of interest" description="Disordered" evidence="1">
    <location>
        <begin position="504"/>
        <end position="530"/>
    </location>
</feature>
<dbReference type="OrthoDB" id="2448162at2759"/>
<feature type="region of interest" description="Disordered" evidence="1">
    <location>
        <begin position="252"/>
        <end position="279"/>
    </location>
</feature>
<accession>A0A9P3H763</accession>
<keyword evidence="3" id="KW-1185">Reference proteome</keyword>
<feature type="region of interest" description="Disordered" evidence="1">
    <location>
        <begin position="201"/>
        <end position="235"/>
    </location>
</feature>
<feature type="region of interest" description="Disordered" evidence="1">
    <location>
        <begin position="361"/>
        <end position="380"/>
    </location>
</feature>
<name>A0A9P3H763_9FUNG</name>
<reference evidence="2" key="1">
    <citation type="submission" date="2021-11" db="EMBL/GenBank/DDBJ databases">
        <authorList>
            <person name="Herlambang A."/>
            <person name="Guo Y."/>
            <person name="Takashima Y."/>
            <person name="Nishizawa T."/>
        </authorList>
    </citation>
    <scope>NUCLEOTIDE SEQUENCE</scope>
    <source>
        <strain evidence="2">E1425</strain>
    </source>
</reference>
<feature type="compositionally biased region" description="Basic and acidic residues" evidence="1">
    <location>
        <begin position="504"/>
        <end position="516"/>
    </location>
</feature>
<sequence>MTSLFLPAGPKGSSSAASSSAANPFQALTHFYEQELTGLHIDSAPSRHHRQHHVHAPRTKPLSSSSAHLFPSASSSTCAPFSTRPTFTNASSNSYATVPKDRHGEDFKSFSHATHSLAFAHATSLSSGGGKSSLNASANADISEHMRQRQEYYLREAQLRSADRHDGLGPIVDFSQLWHKRHEQPEDHVAARHYNPYAEETKSKLSQFRQHQNSQTRPRLQQSWRASSQQEQVHMDLGQDDSLDLEHTWQETLSAMSSSSSSPSSPALTSVPTQRRLHGPAVEGSLASSFMDAAAALPSSWPLAPWAIETEAALMEFETIYKDYGPQNQYLHGQHLHSQHQQQLKELEYQQAGSWSEEFTKASGGVSSSTPPVHSPDRRGSVKTCGFLLDPKHQSLESLDDISSVQAVQARANAVAAAMAAALPTQTLDSEDPNATADYEAIQNGVGDLSLVDHFHPPMSIHPSTHQEPTTNNLVSIERPGQSFNDDIFEGDMLQAWMDTLAQEKQEADEAKEETLSTKNDGEEEISEADRQVLETAIRRLNALKHQLDSRTPPPLPPSPHFDQEV</sequence>
<comment type="caution">
    <text evidence="2">The sequence shown here is derived from an EMBL/GenBank/DDBJ whole genome shotgun (WGS) entry which is preliminary data.</text>
</comment>
<dbReference type="Proteomes" id="UP000827284">
    <property type="component" value="Unassembled WGS sequence"/>
</dbReference>
<feature type="region of interest" description="Disordered" evidence="1">
    <location>
        <begin position="1"/>
        <end position="20"/>
    </location>
</feature>
<proteinExistence type="predicted"/>
<dbReference type="EMBL" id="BQFW01000005">
    <property type="protein sequence ID" value="GJJ71399.1"/>
    <property type="molecule type" value="Genomic_DNA"/>
</dbReference>
<feature type="region of interest" description="Disordered" evidence="1">
    <location>
        <begin position="45"/>
        <end position="69"/>
    </location>
</feature>
<evidence type="ECO:0000256" key="1">
    <source>
        <dbReference type="SAM" id="MobiDB-lite"/>
    </source>
</evidence>
<feature type="region of interest" description="Disordered" evidence="1">
    <location>
        <begin position="545"/>
        <end position="566"/>
    </location>
</feature>
<feature type="compositionally biased region" description="Basic residues" evidence="1">
    <location>
        <begin position="46"/>
        <end position="58"/>
    </location>
</feature>
<reference evidence="2" key="2">
    <citation type="journal article" date="2022" name="Microbiol. Resour. Announc.">
        <title>Whole-Genome Sequence of Entomortierella parvispora E1425, a Mucoromycotan Fungus Associated with Burkholderiaceae-Related Endosymbiotic Bacteria.</title>
        <authorList>
            <person name="Herlambang A."/>
            <person name="Guo Y."/>
            <person name="Takashima Y."/>
            <person name="Narisawa K."/>
            <person name="Ohta H."/>
            <person name="Nishizawa T."/>
        </authorList>
    </citation>
    <scope>NUCLEOTIDE SEQUENCE</scope>
    <source>
        <strain evidence="2">E1425</strain>
    </source>
</reference>
<protein>
    <submittedName>
        <fullName evidence="2">Uncharacterized protein</fullName>
    </submittedName>
</protein>
<organism evidence="2 3">
    <name type="scientific">Entomortierella parvispora</name>
    <dbReference type="NCBI Taxonomy" id="205924"/>
    <lineage>
        <taxon>Eukaryota</taxon>
        <taxon>Fungi</taxon>
        <taxon>Fungi incertae sedis</taxon>
        <taxon>Mucoromycota</taxon>
        <taxon>Mortierellomycotina</taxon>
        <taxon>Mortierellomycetes</taxon>
        <taxon>Mortierellales</taxon>
        <taxon>Mortierellaceae</taxon>
        <taxon>Entomortierella</taxon>
    </lineage>
</organism>